<protein>
    <submittedName>
        <fullName evidence="1">Uncharacterized protein</fullName>
    </submittedName>
</protein>
<reference evidence="1" key="1">
    <citation type="submission" date="2015-05" db="EMBL/GenBank/DDBJ databases">
        <title>Permanent draft genome of Rhodopirellula islandicus K833.</title>
        <authorList>
            <person name="Kizina J."/>
            <person name="Richter M."/>
            <person name="Glockner F.O."/>
            <person name="Harder J."/>
        </authorList>
    </citation>
    <scope>NUCLEOTIDE SEQUENCE [LARGE SCALE GENOMIC DNA]</scope>
    <source>
        <strain evidence="1">K833</strain>
    </source>
</reference>
<name>A0A0J1BFF8_RHOIS</name>
<dbReference type="Proteomes" id="UP000036367">
    <property type="component" value="Unassembled WGS sequence"/>
</dbReference>
<proteinExistence type="predicted"/>
<keyword evidence="2" id="KW-1185">Reference proteome</keyword>
<comment type="caution">
    <text evidence="1">The sequence shown here is derived from an EMBL/GenBank/DDBJ whole genome shotgun (WGS) entry which is preliminary data.</text>
</comment>
<organism evidence="1 2">
    <name type="scientific">Rhodopirellula islandica</name>
    <dbReference type="NCBI Taxonomy" id="595434"/>
    <lineage>
        <taxon>Bacteria</taxon>
        <taxon>Pseudomonadati</taxon>
        <taxon>Planctomycetota</taxon>
        <taxon>Planctomycetia</taxon>
        <taxon>Pirellulales</taxon>
        <taxon>Pirellulaceae</taxon>
        <taxon>Rhodopirellula</taxon>
    </lineage>
</organism>
<evidence type="ECO:0000313" key="1">
    <source>
        <dbReference type="EMBL" id="KLU05241.1"/>
    </source>
</evidence>
<dbReference type="EMBL" id="LECT01000021">
    <property type="protein sequence ID" value="KLU05241.1"/>
    <property type="molecule type" value="Genomic_DNA"/>
</dbReference>
<dbReference type="PATRIC" id="fig|595434.4.peg.2603"/>
<dbReference type="STRING" id="595434.RISK_002732"/>
<evidence type="ECO:0000313" key="2">
    <source>
        <dbReference type="Proteomes" id="UP000036367"/>
    </source>
</evidence>
<dbReference type="AlphaFoldDB" id="A0A0J1BFF8"/>
<accession>A0A0J1BFF8</accession>
<sequence length="48" mass="5469">MHGLPESRRGQRSLHSGVQLRIVVSTDEKLLQNHWGIANGRGRVRPLR</sequence>
<gene>
    <name evidence="1" type="ORF">RISK_002732</name>
</gene>